<feature type="transmembrane region" description="Helical" evidence="2">
    <location>
        <begin position="22"/>
        <end position="42"/>
    </location>
</feature>
<keyword evidence="2" id="KW-0472">Membrane</keyword>
<dbReference type="AlphaFoldDB" id="A0A1I2MNH3"/>
<keyword evidence="2" id="KW-1133">Transmembrane helix</keyword>
<dbReference type="EMBL" id="FOOX01000001">
    <property type="protein sequence ID" value="SFF92658.1"/>
    <property type="molecule type" value="Genomic_DNA"/>
</dbReference>
<feature type="region of interest" description="Disordered" evidence="1">
    <location>
        <begin position="134"/>
        <end position="175"/>
    </location>
</feature>
<dbReference type="STRING" id="341036.SAMN05660649_00029"/>
<dbReference type="RefSeq" id="WP_165613307.1">
    <property type="nucleotide sequence ID" value="NZ_FOOX01000001.1"/>
</dbReference>
<sequence length="242" mass="27034">MYEINLLPPELQKKVAIDVSKMLVPLVVVVILIVMGGSYWLLQMKQYQAAAETARIDVRLNEISPLVRKIERMKRERLDGEKKIKTYRQITAQRVTFIPMLNAIAQTMPVDMWLTDISLENRREYAARGGFASPPGVLAMNEQPEDINNKPGNNTFSSDSKDNDPDGEEGVKEVPPPNLVVLKGVSYSPASVGVFINNLSGLPYFRNIDLIETSVKKLEGSIGQAFCIEARLREGKQDVSKS</sequence>
<evidence type="ECO:0000256" key="2">
    <source>
        <dbReference type="SAM" id="Phobius"/>
    </source>
</evidence>
<dbReference type="Pfam" id="PF05137">
    <property type="entry name" value="PilN"/>
    <property type="match status" value="1"/>
</dbReference>
<feature type="compositionally biased region" description="Basic and acidic residues" evidence="1">
    <location>
        <begin position="159"/>
        <end position="172"/>
    </location>
</feature>
<proteinExistence type="predicted"/>
<keyword evidence="2" id="KW-0812">Transmembrane</keyword>
<evidence type="ECO:0000313" key="3">
    <source>
        <dbReference type="EMBL" id="SFF92658.1"/>
    </source>
</evidence>
<name>A0A1I2MNH3_9FIRM</name>
<evidence type="ECO:0000256" key="1">
    <source>
        <dbReference type="SAM" id="MobiDB-lite"/>
    </source>
</evidence>
<organism evidence="3 4">
    <name type="scientific">Desulfotruncus arcticus DSM 17038</name>
    <dbReference type="NCBI Taxonomy" id="1121424"/>
    <lineage>
        <taxon>Bacteria</taxon>
        <taxon>Bacillati</taxon>
        <taxon>Bacillota</taxon>
        <taxon>Clostridia</taxon>
        <taxon>Eubacteriales</taxon>
        <taxon>Desulfallaceae</taxon>
        <taxon>Desulfotruncus</taxon>
    </lineage>
</organism>
<keyword evidence="4" id="KW-1185">Reference proteome</keyword>
<protein>
    <submittedName>
        <fullName evidence="3">Fimbrial assembly protein (PilN)</fullName>
    </submittedName>
</protein>
<reference evidence="4" key="1">
    <citation type="submission" date="2016-10" db="EMBL/GenBank/DDBJ databases">
        <authorList>
            <person name="Varghese N."/>
            <person name="Submissions S."/>
        </authorList>
    </citation>
    <scope>NUCLEOTIDE SEQUENCE [LARGE SCALE GENOMIC DNA]</scope>
    <source>
        <strain evidence="4">DSM 17038</strain>
    </source>
</reference>
<dbReference type="InterPro" id="IPR007813">
    <property type="entry name" value="PilN"/>
</dbReference>
<evidence type="ECO:0000313" key="4">
    <source>
        <dbReference type="Proteomes" id="UP000199337"/>
    </source>
</evidence>
<gene>
    <name evidence="3" type="ORF">SAMN05660649_00029</name>
</gene>
<accession>A0A1I2MNH3</accession>
<dbReference type="Proteomes" id="UP000199337">
    <property type="component" value="Unassembled WGS sequence"/>
</dbReference>